<dbReference type="Proteomes" id="UP000281955">
    <property type="component" value="Unassembled WGS sequence"/>
</dbReference>
<evidence type="ECO:0000259" key="2">
    <source>
        <dbReference type="Pfam" id="PF07859"/>
    </source>
</evidence>
<accession>A0A420XQG2</accession>
<dbReference type="InterPro" id="IPR029058">
    <property type="entry name" value="AB_hydrolase_fold"/>
</dbReference>
<gene>
    <name evidence="3" type="ORF">CLV35_2008</name>
</gene>
<dbReference type="PANTHER" id="PTHR48081">
    <property type="entry name" value="AB HYDROLASE SUPERFAMILY PROTEIN C4A8.06C"/>
    <property type="match status" value="1"/>
</dbReference>
<organism evidence="3 4">
    <name type="scientific">Motilibacter peucedani</name>
    <dbReference type="NCBI Taxonomy" id="598650"/>
    <lineage>
        <taxon>Bacteria</taxon>
        <taxon>Bacillati</taxon>
        <taxon>Actinomycetota</taxon>
        <taxon>Actinomycetes</taxon>
        <taxon>Motilibacterales</taxon>
        <taxon>Motilibacteraceae</taxon>
        <taxon>Motilibacter</taxon>
    </lineage>
</organism>
<dbReference type="Gene3D" id="3.40.50.1820">
    <property type="entry name" value="alpha/beta hydrolase"/>
    <property type="match status" value="1"/>
</dbReference>
<feature type="domain" description="Alpha/beta hydrolase fold-3" evidence="2">
    <location>
        <begin position="75"/>
        <end position="281"/>
    </location>
</feature>
<keyword evidence="4" id="KW-1185">Reference proteome</keyword>
<proteinExistence type="predicted"/>
<dbReference type="InterPro" id="IPR050300">
    <property type="entry name" value="GDXG_lipolytic_enzyme"/>
</dbReference>
<dbReference type="Pfam" id="PF07859">
    <property type="entry name" value="Abhydrolase_3"/>
    <property type="match status" value="1"/>
</dbReference>
<evidence type="ECO:0000313" key="3">
    <source>
        <dbReference type="EMBL" id="RKS75538.1"/>
    </source>
</evidence>
<reference evidence="3 4" key="1">
    <citation type="submission" date="2018-10" db="EMBL/GenBank/DDBJ databases">
        <title>Genomic Encyclopedia of Archaeal and Bacterial Type Strains, Phase II (KMG-II): from individual species to whole genera.</title>
        <authorList>
            <person name="Goeker M."/>
        </authorList>
    </citation>
    <scope>NUCLEOTIDE SEQUENCE [LARGE SCALE GENOMIC DNA]</scope>
    <source>
        <strain evidence="3 4">RP-AC37</strain>
    </source>
</reference>
<dbReference type="OrthoDB" id="9803828at2"/>
<dbReference type="GO" id="GO:0016787">
    <property type="term" value="F:hydrolase activity"/>
    <property type="evidence" value="ECO:0007669"/>
    <property type="project" value="UniProtKB-KW"/>
</dbReference>
<dbReference type="AlphaFoldDB" id="A0A420XQG2"/>
<dbReference type="SUPFAM" id="SSF53474">
    <property type="entry name" value="alpha/beta-Hydrolases"/>
    <property type="match status" value="1"/>
</dbReference>
<evidence type="ECO:0000313" key="4">
    <source>
        <dbReference type="Proteomes" id="UP000281955"/>
    </source>
</evidence>
<dbReference type="InterPro" id="IPR013094">
    <property type="entry name" value="AB_hydrolase_3"/>
</dbReference>
<keyword evidence="1" id="KW-0378">Hydrolase</keyword>
<dbReference type="InParanoid" id="A0A420XQG2"/>
<comment type="caution">
    <text evidence="3">The sequence shown here is derived from an EMBL/GenBank/DDBJ whole genome shotgun (WGS) entry which is preliminary data.</text>
</comment>
<name>A0A420XQG2_9ACTN</name>
<dbReference type="RefSeq" id="WP_121193300.1">
    <property type="nucleotide sequence ID" value="NZ_RBWV01000011.1"/>
</dbReference>
<sequence length="312" mass="34199">MRRYDTELLAGRDRLLEVDPDADLATHRAALAEAMAHFARESDDEVETRDVTVAGEGRPLRLRVHEPRAGVTGGLLWLHGGAFSLGEPGVDDDLCQELAVRHGLLVAAPDYRLAPEHPFPAAERDAAVALSWLQRELAATVAADAPSPRRLVVAGASAGGSLALRTTLHAVAAGSEVERLVLVYPVVHDRQDSGSMRRYTTAPVFDSEQAELMWDRYRGPAASGPWPSPLLDDRLPLLPHTLVLLAEHDPLRDEELELVRALLDARVPVHARLAAGTYHAYDRFAPQSRAAAELWREVHEFLARPPLAPAEW</sequence>
<dbReference type="PANTHER" id="PTHR48081:SF8">
    <property type="entry name" value="ALPHA_BETA HYDROLASE FOLD-3 DOMAIN-CONTAINING PROTEIN-RELATED"/>
    <property type="match status" value="1"/>
</dbReference>
<evidence type="ECO:0000256" key="1">
    <source>
        <dbReference type="ARBA" id="ARBA00022801"/>
    </source>
</evidence>
<protein>
    <submittedName>
        <fullName evidence="3">Acetyl esterase/lipase</fullName>
    </submittedName>
</protein>
<dbReference type="EMBL" id="RBWV01000011">
    <property type="protein sequence ID" value="RKS75538.1"/>
    <property type="molecule type" value="Genomic_DNA"/>
</dbReference>